<reference evidence="1 2" key="1">
    <citation type="submission" date="2014-09" db="EMBL/GenBank/DDBJ databases">
        <title>Genome sequence of Pseudomonas lutea strain DSM 17257T.</title>
        <authorList>
            <person name="Kwak Y."/>
            <person name="Shin J.-H."/>
        </authorList>
    </citation>
    <scope>NUCLEOTIDE SEQUENCE [LARGE SCALE GENOMIC DNA]</scope>
    <source>
        <strain evidence="1 2">DSM 17257</strain>
    </source>
</reference>
<organism evidence="1 2">
    <name type="scientific">Pseudomonas lutea</name>
    <dbReference type="NCBI Taxonomy" id="243924"/>
    <lineage>
        <taxon>Bacteria</taxon>
        <taxon>Pseudomonadati</taxon>
        <taxon>Pseudomonadota</taxon>
        <taxon>Gammaproteobacteria</taxon>
        <taxon>Pseudomonadales</taxon>
        <taxon>Pseudomonadaceae</taxon>
        <taxon>Pseudomonas</taxon>
    </lineage>
</organism>
<evidence type="ECO:0000313" key="1">
    <source>
        <dbReference type="EMBL" id="KGF63755.1"/>
    </source>
</evidence>
<evidence type="ECO:0000313" key="2">
    <source>
        <dbReference type="Proteomes" id="UP000029719"/>
    </source>
</evidence>
<proteinExistence type="predicted"/>
<protein>
    <submittedName>
        <fullName evidence="1">Uncharacterized protein</fullName>
    </submittedName>
</protein>
<dbReference type="AlphaFoldDB" id="A0A9X0EDG4"/>
<dbReference type="EMBL" id="JRMB01000002">
    <property type="protein sequence ID" value="KGF63755.1"/>
    <property type="molecule type" value="Genomic_DNA"/>
</dbReference>
<comment type="caution">
    <text evidence="1">The sequence shown here is derived from an EMBL/GenBank/DDBJ whole genome shotgun (WGS) entry which is preliminary data.</text>
</comment>
<dbReference type="OrthoDB" id="7004623at2"/>
<accession>A0A9X0EDG4</accession>
<sequence length="212" mass="23507">MSARINLLQSRNLVSFAADVSAQLRADILDCLLYAQLSADQKHDRRRNWKPWIDQYQRTLYKNGGKLTGAINPGIATIGHLRDLRRLPAGAFGSATTPELHALMTGALQTLLESEHASRFFNSWFSSGQSESFQIVPCRARESGAVEILVCGMQMTTRAVKPALTFWETLSGDMTVRTNGASFLLTEQSYAPHREEISRRLAVAANNAIARL</sequence>
<dbReference type="Proteomes" id="UP000029719">
    <property type="component" value="Unassembled WGS sequence"/>
</dbReference>
<name>A0A9X0EDG4_9PSED</name>
<gene>
    <name evidence="1" type="ORF">LT42_17870</name>
</gene>
<dbReference type="RefSeq" id="WP_037015550.1">
    <property type="nucleotide sequence ID" value="NZ_JRMB01000002.1"/>
</dbReference>